<dbReference type="PANTHER" id="PTHR19303:SF71">
    <property type="entry name" value="ZINC FINGER PHD-TYPE DOMAIN-CONTAINING PROTEIN"/>
    <property type="match status" value="1"/>
</dbReference>
<feature type="domain" description="HTH CENPB-type" evidence="4">
    <location>
        <begin position="55"/>
        <end position="126"/>
    </location>
</feature>
<dbReference type="STRING" id="75913.A0A0K0FPY9"/>
<dbReference type="GO" id="GO:0005634">
    <property type="term" value="C:nucleus"/>
    <property type="evidence" value="ECO:0007669"/>
    <property type="project" value="UniProtKB-SubCell"/>
</dbReference>
<sequence>MKRRSITAQEKLEAIDHAKKVSNSKAARRLGVCESHMRYWRKQKSKLLTCKRNQRSFSGIKAKWPEIEAKFVDWIMDCRQRGITVNTIKIRFQARKLATEQQIYGFKAERSWVNRFIKRNSLSVRATTSTGQKLPPDHIQKFDAFRRYVYQEIRELMVQI</sequence>
<dbReference type="Pfam" id="PF03221">
    <property type="entry name" value="HTH_Tnp_Tc5"/>
    <property type="match status" value="1"/>
</dbReference>
<dbReference type="InterPro" id="IPR036388">
    <property type="entry name" value="WH-like_DNA-bd_sf"/>
</dbReference>
<dbReference type="Pfam" id="PF04218">
    <property type="entry name" value="CENP-B_N"/>
    <property type="match status" value="1"/>
</dbReference>
<evidence type="ECO:0000259" key="4">
    <source>
        <dbReference type="PROSITE" id="PS51253"/>
    </source>
</evidence>
<evidence type="ECO:0000313" key="6">
    <source>
        <dbReference type="WBParaSite" id="SVE_1137100.1"/>
    </source>
</evidence>
<evidence type="ECO:0000256" key="1">
    <source>
        <dbReference type="ARBA" id="ARBA00004123"/>
    </source>
</evidence>
<dbReference type="SMART" id="SM00674">
    <property type="entry name" value="CENPB"/>
    <property type="match status" value="1"/>
</dbReference>
<evidence type="ECO:0000256" key="3">
    <source>
        <dbReference type="ARBA" id="ARBA00023242"/>
    </source>
</evidence>
<name>A0A0K0FPY9_STRVS</name>
<comment type="subcellular location">
    <subcellularLocation>
        <location evidence="1">Nucleus</location>
    </subcellularLocation>
</comment>
<organism evidence="5 6">
    <name type="scientific">Strongyloides venezuelensis</name>
    <name type="common">Threadworm</name>
    <dbReference type="NCBI Taxonomy" id="75913"/>
    <lineage>
        <taxon>Eukaryota</taxon>
        <taxon>Metazoa</taxon>
        <taxon>Ecdysozoa</taxon>
        <taxon>Nematoda</taxon>
        <taxon>Chromadorea</taxon>
        <taxon>Rhabditida</taxon>
        <taxon>Tylenchina</taxon>
        <taxon>Panagrolaimomorpha</taxon>
        <taxon>Strongyloidoidea</taxon>
        <taxon>Strongyloididae</taxon>
        <taxon>Strongyloides</taxon>
    </lineage>
</organism>
<proteinExistence type="predicted"/>
<dbReference type="Gene3D" id="1.10.10.10">
    <property type="entry name" value="Winged helix-like DNA-binding domain superfamily/Winged helix DNA-binding domain"/>
    <property type="match status" value="1"/>
</dbReference>
<evidence type="ECO:0000313" key="5">
    <source>
        <dbReference type="Proteomes" id="UP000035680"/>
    </source>
</evidence>
<evidence type="ECO:0000256" key="2">
    <source>
        <dbReference type="ARBA" id="ARBA00023125"/>
    </source>
</evidence>
<dbReference type="InterPro" id="IPR009057">
    <property type="entry name" value="Homeodomain-like_sf"/>
</dbReference>
<dbReference type="PANTHER" id="PTHR19303">
    <property type="entry name" value="TRANSPOSON"/>
    <property type="match status" value="1"/>
</dbReference>
<dbReference type="PROSITE" id="PS51253">
    <property type="entry name" value="HTH_CENPB"/>
    <property type="match status" value="1"/>
</dbReference>
<keyword evidence="2" id="KW-0238">DNA-binding</keyword>
<reference evidence="5" key="1">
    <citation type="submission" date="2014-07" db="EMBL/GenBank/DDBJ databases">
        <authorList>
            <person name="Martin A.A"/>
            <person name="De Silva N."/>
        </authorList>
    </citation>
    <scope>NUCLEOTIDE SEQUENCE</scope>
</reference>
<accession>A0A0K0FPY9</accession>
<reference evidence="6" key="2">
    <citation type="submission" date="2015-08" db="UniProtKB">
        <authorList>
            <consortium name="WormBaseParasite"/>
        </authorList>
    </citation>
    <scope>IDENTIFICATION</scope>
</reference>
<protein>
    <submittedName>
        <fullName evidence="6">HTH CENPB-type domain-containing protein</fullName>
    </submittedName>
</protein>
<dbReference type="InterPro" id="IPR007889">
    <property type="entry name" value="HTH_Psq"/>
</dbReference>
<dbReference type="WBParaSite" id="SVE_1137100.1">
    <property type="protein sequence ID" value="SVE_1137100.1"/>
    <property type="gene ID" value="SVE_1137100"/>
</dbReference>
<keyword evidence="3" id="KW-0539">Nucleus</keyword>
<dbReference type="AlphaFoldDB" id="A0A0K0FPY9"/>
<dbReference type="Proteomes" id="UP000035680">
    <property type="component" value="Unassembled WGS sequence"/>
</dbReference>
<dbReference type="GO" id="GO:0003677">
    <property type="term" value="F:DNA binding"/>
    <property type="evidence" value="ECO:0007669"/>
    <property type="project" value="UniProtKB-KW"/>
</dbReference>
<dbReference type="InterPro" id="IPR006600">
    <property type="entry name" value="HTH_CenpB_DNA-bd_dom"/>
</dbReference>
<dbReference type="InterPro" id="IPR050863">
    <property type="entry name" value="CenT-Element_Derived"/>
</dbReference>
<dbReference type="Gene3D" id="1.10.10.60">
    <property type="entry name" value="Homeodomain-like"/>
    <property type="match status" value="1"/>
</dbReference>
<dbReference type="SUPFAM" id="SSF46689">
    <property type="entry name" value="Homeodomain-like"/>
    <property type="match status" value="2"/>
</dbReference>
<keyword evidence="5" id="KW-1185">Reference proteome</keyword>